<evidence type="ECO:0000313" key="2">
    <source>
        <dbReference type="EMBL" id="KNC75141.1"/>
    </source>
</evidence>
<evidence type="ECO:0000313" key="3">
    <source>
        <dbReference type="Proteomes" id="UP000054560"/>
    </source>
</evidence>
<gene>
    <name evidence="2" type="ORF">SARC_12324</name>
</gene>
<dbReference type="GeneID" id="25912828"/>
<keyword evidence="3" id="KW-1185">Reference proteome</keyword>
<name>A0A0L0FFA8_9EUKA</name>
<dbReference type="Proteomes" id="UP000054560">
    <property type="component" value="Unassembled WGS sequence"/>
</dbReference>
<reference evidence="2 3" key="1">
    <citation type="submission" date="2011-02" db="EMBL/GenBank/DDBJ databases">
        <title>The Genome Sequence of Sphaeroforma arctica JP610.</title>
        <authorList>
            <consortium name="The Broad Institute Genome Sequencing Platform"/>
            <person name="Russ C."/>
            <person name="Cuomo C."/>
            <person name="Young S.K."/>
            <person name="Zeng Q."/>
            <person name="Gargeya S."/>
            <person name="Alvarado L."/>
            <person name="Berlin A."/>
            <person name="Chapman S.B."/>
            <person name="Chen Z."/>
            <person name="Freedman E."/>
            <person name="Gellesch M."/>
            <person name="Goldberg J."/>
            <person name="Griggs A."/>
            <person name="Gujja S."/>
            <person name="Heilman E."/>
            <person name="Heiman D."/>
            <person name="Howarth C."/>
            <person name="Mehta T."/>
            <person name="Neiman D."/>
            <person name="Pearson M."/>
            <person name="Roberts A."/>
            <person name="Saif S."/>
            <person name="Shea T."/>
            <person name="Shenoy N."/>
            <person name="Sisk P."/>
            <person name="Stolte C."/>
            <person name="Sykes S."/>
            <person name="White J."/>
            <person name="Yandava C."/>
            <person name="Burger G."/>
            <person name="Gray M.W."/>
            <person name="Holland P.W.H."/>
            <person name="King N."/>
            <person name="Lang F.B.F."/>
            <person name="Roger A.J."/>
            <person name="Ruiz-Trillo I."/>
            <person name="Haas B."/>
            <person name="Nusbaum C."/>
            <person name="Birren B."/>
        </authorList>
    </citation>
    <scope>NUCLEOTIDE SEQUENCE [LARGE SCALE GENOMIC DNA]</scope>
    <source>
        <strain evidence="2 3">JP610</strain>
    </source>
</reference>
<dbReference type="EMBL" id="KQ243821">
    <property type="protein sequence ID" value="KNC75141.1"/>
    <property type="molecule type" value="Genomic_DNA"/>
</dbReference>
<protein>
    <submittedName>
        <fullName evidence="2">Uncharacterized protein</fullName>
    </submittedName>
</protein>
<organism evidence="2 3">
    <name type="scientific">Sphaeroforma arctica JP610</name>
    <dbReference type="NCBI Taxonomy" id="667725"/>
    <lineage>
        <taxon>Eukaryota</taxon>
        <taxon>Ichthyosporea</taxon>
        <taxon>Ichthyophonida</taxon>
        <taxon>Sphaeroforma</taxon>
    </lineage>
</organism>
<proteinExistence type="predicted"/>
<accession>A0A0L0FFA8</accession>
<feature type="region of interest" description="Disordered" evidence="1">
    <location>
        <begin position="1"/>
        <end position="61"/>
    </location>
</feature>
<dbReference type="RefSeq" id="XP_014149043.1">
    <property type="nucleotide sequence ID" value="XM_014293568.1"/>
</dbReference>
<evidence type="ECO:0000256" key="1">
    <source>
        <dbReference type="SAM" id="MobiDB-lite"/>
    </source>
</evidence>
<feature type="non-terminal residue" evidence="2">
    <location>
        <position position="61"/>
    </location>
</feature>
<feature type="compositionally biased region" description="Basic and acidic residues" evidence="1">
    <location>
        <begin position="44"/>
        <end position="61"/>
    </location>
</feature>
<sequence>MSLIDKVASKKRSRNVPPVGNVDKADGVSVPSGADVKNSTSGETGDKSKEPVAEGGKDANK</sequence>
<dbReference type="AlphaFoldDB" id="A0A0L0FFA8"/>